<feature type="transmembrane region" description="Helical" evidence="2">
    <location>
        <begin position="12"/>
        <end position="35"/>
    </location>
</feature>
<dbReference type="AlphaFoldDB" id="A0A918VJB7"/>
<feature type="domain" description="RCK N-terminal" evidence="3">
    <location>
        <begin position="291"/>
        <end position="415"/>
    </location>
</feature>
<dbReference type="PROSITE" id="PS51201">
    <property type="entry name" value="RCK_N"/>
    <property type="match status" value="1"/>
</dbReference>
<organism evidence="4 5">
    <name type="scientific">Arenicella chitinivorans</name>
    <dbReference type="NCBI Taxonomy" id="1329800"/>
    <lineage>
        <taxon>Bacteria</taxon>
        <taxon>Pseudomonadati</taxon>
        <taxon>Pseudomonadota</taxon>
        <taxon>Gammaproteobacteria</taxon>
        <taxon>Arenicellales</taxon>
        <taxon>Arenicellaceae</taxon>
        <taxon>Arenicella</taxon>
    </lineage>
</organism>
<protein>
    <recommendedName>
        <fullName evidence="3">RCK N-terminal domain-containing protein</fullName>
    </recommendedName>
</protein>
<dbReference type="InterPro" id="IPR003148">
    <property type="entry name" value="RCK_N"/>
</dbReference>
<dbReference type="InterPro" id="IPR036291">
    <property type="entry name" value="NAD(P)-bd_dom_sf"/>
</dbReference>
<evidence type="ECO:0000313" key="5">
    <source>
        <dbReference type="Proteomes" id="UP000614811"/>
    </source>
</evidence>
<evidence type="ECO:0000259" key="3">
    <source>
        <dbReference type="PROSITE" id="PS51201"/>
    </source>
</evidence>
<comment type="subcellular location">
    <subcellularLocation>
        <location evidence="1">Cell membrane</location>
        <topology evidence="1">Multi-pass membrane protein</topology>
    </subcellularLocation>
</comment>
<evidence type="ECO:0000256" key="1">
    <source>
        <dbReference type="ARBA" id="ARBA00004651"/>
    </source>
</evidence>
<evidence type="ECO:0000313" key="4">
    <source>
        <dbReference type="EMBL" id="GHA01954.1"/>
    </source>
</evidence>
<dbReference type="PANTHER" id="PTHR43833">
    <property type="entry name" value="POTASSIUM CHANNEL PROTEIN 2-RELATED-RELATED"/>
    <property type="match status" value="1"/>
</dbReference>
<keyword evidence="5" id="KW-1185">Reference proteome</keyword>
<accession>A0A918VJB7</accession>
<keyword evidence="2" id="KW-0472">Membrane</keyword>
<dbReference type="InterPro" id="IPR050721">
    <property type="entry name" value="Trk_Ktr_HKT_K-transport"/>
</dbReference>
<feature type="transmembrane region" description="Helical" evidence="2">
    <location>
        <begin position="47"/>
        <end position="64"/>
    </location>
</feature>
<dbReference type="InterPro" id="IPR013099">
    <property type="entry name" value="K_chnl_dom"/>
</dbReference>
<dbReference type="SUPFAM" id="SSF81324">
    <property type="entry name" value="Voltage-gated potassium channels"/>
    <property type="match status" value="1"/>
</dbReference>
<evidence type="ECO:0000256" key="2">
    <source>
        <dbReference type="SAM" id="Phobius"/>
    </source>
</evidence>
<dbReference type="Pfam" id="PF07885">
    <property type="entry name" value="Ion_trans_2"/>
    <property type="match status" value="1"/>
</dbReference>
<reference evidence="4" key="2">
    <citation type="submission" date="2020-09" db="EMBL/GenBank/DDBJ databases">
        <authorList>
            <person name="Sun Q."/>
            <person name="Kim S."/>
        </authorList>
    </citation>
    <scope>NUCLEOTIDE SEQUENCE</scope>
    <source>
        <strain evidence="4">KCTC 12711</strain>
    </source>
</reference>
<dbReference type="Proteomes" id="UP000614811">
    <property type="component" value="Unassembled WGS sequence"/>
</dbReference>
<dbReference type="SUPFAM" id="SSF51735">
    <property type="entry name" value="NAD(P)-binding Rossmann-fold domains"/>
    <property type="match status" value="2"/>
</dbReference>
<dbReference type="Gene3D" id="3.40.50.720">
    <property type="entry name" value="NAD(P)-binding Rossmann-like Domain"/>
    <property type="match status" value="2"/>
</dbReference>
<feature type="transmembrane region" description="Helical" evidence="2">
    <location>
        <begin position="76"/>
        <end position="97"/>
    </location>
</feature>
<dbReference type="GO" id="GO:0006813">
    <property type="term" value="P:potassium ion transport"/>
    <property type="evidence" value="ECO:0007669"/>
    <property type="project" value="InterPro"/>
</dbReference>
<gene>
    <name evidence="4" type="ORF">GCM10008090_08970</name>
</gene>
<dbReference type="GO" id="GO:0005886">
    <property type="term" value="C:plasma membrane"/>
    <property type="evidence" value="ECO:0007669"/>
    <property type="project" value="UniProtKB-SubCell"/>
</dbReference>
<comment type="caution">
    <text evidence="4">The sequence shown here is derived from an EMBL/GenBank/DDBJ whole genome shotgun (WGS) entry which is preliminary data.</text>
</comment>
<keyword evidence="2" id="KW-1133">Transmembrane helix</keyword>
<dbReference type="RefSeq" id="WP_189398791.1">
    <property type="nucleotide sequence ID" value="NZ_BMXA01000001.1"/>
</dbReference>
<dbReference type="Pfam" id="PF02254">
    <property type="entry name" value="TrkA_N"/>
    <property type="match status" value="2"/>
</dbReference>
<dbReference type="EMBL" id="BMXA01000001">
    <property type="protein sequence ID" value="GHA01954.1"/>
    <property type="molecule type" value="Genomic_DNA"/>
</dbReference>
<keyword evidence="2" id="KW-0812">Transmembrane</keyword>
<proteinExistence type="predicted"/>
<reference evidence="4" key="1">
    <citation type="journal article" date="2014" name="Int. J. Syst. Evol. Microbiol.">
        <title>Complete genome sequence of Corynebacterium casei LMG S-19264T (=DSM 44701T), isolated from a smear-ripened cheese.</title>
        <authorList>
            <consortium name="US DOE Joint Genome Institute (JGI-PGF)"/>
            <person name="Walter F."/>
            <person name="Albersmeier A."/>
            <person name="Kalinowski J."/>
            <person name="Ruckert C."/>
        </authorList>
    </citation>
    <scope>NUCLEOTIDE SEQUENCE</scope>
    <source>
        <strain evidence="4">KCTC 12711</strain>
    </source>
</reference>
<name>A0A918VJB7_9GAMM</name>
<sequence length="575" mass="64418">MSDIFFLVLRRMRVPLIFLISVYAVSTLGMTLIPGQDADGNVWHMDFFHAFYFVSFMGTTIGFGEIPYPFTDAQRAWVLACIYTSVIAWLYGIGSLLRLAQDETFQTAVSERQFRVSIRRIDQPFYIICGYGETGELITRGLAEMGMQTVLIDQNPERTNSLELENLLVAPIVLKADITEPKNLSSAGINSPFCRGVIAVTQNDHTNLKVAVASKLVNNGVPVICRSEIQDEADNMASFGTNAIVNPYLTFAKRLRLLTQNPALHRIQNWFINQSSAEHIDHKIAQDGLPSGHWIICGYGRFGRAVYEALAESDIKLTVVDADPIAQMAPQGTIVGRGTEAKTLREANIEDATVIVAASNDDANNLSILITAKQLNKDIVTIGRVSHETDNVLFEHARCDYIFRRSQVIANQVLTIISRPLVARFIQYSTTLSPKATNDLIQRISNLTHHRAPSTWRLVISAERAPALFNHVDRGGKITIAQLCEHPRFTNELAIPLLLLRGGMSHLLPDPETQIQLDDELLVCGRQHKTILAHRLRDNHELVDTLINGNAHVIPLIRWLYRRKHRPARVRTDNP</sequence>
<dbReference type="Gene3D" id="1.10.287.70">
    <property type="match status" value="1"/>
</dbReference>